<organism evidence="1 2">
    <name type="scientific">Kickxella alabastrina</name>
    <dbReference type="NCBI Taxonomy" id="61397"/>
    <lineage>
        <taxon>Eukaryota</taxon>
        <taxon>Fungi</taxon>
        <taxon>Fungi incertae sedis</taxon>
        <taxon>Zoopagomycota</taxon>
        <taxon>Kickxellomycotina</taxon>
        <taxon>Kickxellomycetes</taxon>
        <taxon>Kickxellales</taxon>
        <taxon>Kickxellaceae</taxon>
        <taxon>Kickxella</taxon>
    </lineage>
</organism>
<feature type="non-terminal residue" evidence="1">
    <location>
        <position position="1"/>
    </location>
</feature>
<evidence type="ECO:0000313" key="1">
    <source>
        <dbReference type="EMBL" id="KAJ1889515.1"/>
    </source>
</evidence>
<keyword evidence="2" id="KW-1185">Reference proteome</keyword>
<reference evidence="1" key="1">
    <citation type="submission" date="2022-07" db="EMBL/GenBank/DDBJ databases">
        <title>Phylogenomic reconstructions and comparative analyses of Kickxellomycotina fungi.</title>
        <authorList>
            <person name="Reynolds N.K."/>
            <person name="Stajich J.E."/>
            <person name="Barry K."/>
            <person name="Grigoriev I.V."/>
            <person name="Crous P."/>
            <person name="Smith M.E."/>
        </authorList>
    </citation>
    <scope>NUCLEOTIDE SEQUENCE</scope>
    <source>
        <strain evidence="1">Benny 63K</strain>
    </source>
</reference>
<dbReference type="EMBL" id="JANBPG010001528">
    <property type="protein sequence ID" value="KAJ1889515.1"/>
    <property type="molecule type" value="Genomic_DNA"/>
</dbReference>
<comment type="caution">
    <text evidence="1">The sequence shown here is derived from an EMBL/GenBank/DDBJ whole genome shotgun (WGS) entry which is preliminary data.</text>
</comment>
<accession>A0ACC1IFL2</accession>
<proteinExistence type="predicted"/>
<sequence length="156" mass="17577">ITRLRTRVVELESEKAKFEVEAQQLHSRCRKMEDKTAEHVLDLIVDRIGQSEWARTKHLMTNASATATNGGQQPDFEAKAVPARFASVGSISVSHPEASDIRAEFNELLHQVIAKRDEDLERMQVLADAWRADAHKTSRANESKAWNTSTRGIQTI</sequence>
<evidence type="ECO:0000313" key="2">
    <source>
        <dbReference type="Proteomes" id="UP001150581"/>
    </source>
</evidence>
<protein>
    <submittedName>
        <fullName evidence="1">Uncharacterized protein</fullName>
    </submittedName>
</protein>
<gene>
    <name evidence="1" type="ORF">LPJ66_007993</name>
</gene>
<dbReference type="Proteomes" id="UP001150581">
    <property type="component" value="Unassembled WGS sequence"/>
</dbReference>
<name>A0ACC1IFL2_9FUNG</name>